<dbReference type="InterPro" id="IPR002931">
    <property type="entry name" value="Transglutaminase-like"/>
</dbReference>
<feature type="transmembrane region" description="Helical" evidence="2">
    <location>
        <begin position="616"/>
        <end position="637"/>
    </location>
</feature>
<feature type="transmembrane region" description="Helical" evidence="2">
    <location>
        <begin position="65"/>
        <end position="83"/>
    </location>
</feature>
<dbReference type="PANTHER" id="PTHR42736">
    <property type="entry name" value="PROTEIN-GLUTAMINE GAMMA-GLUTAMYLTRANSFERASE"/>
    <property type="match status" value="1"/>
</dbReference>
<dbReference type="OrthoDB" id="9804872at2"/>
<gene>
    <name evidence="4" type="ORF">ADM99_06920</name>
</gene>
<proteinExistence type="predicted"/>
<protein>
    <recommendedName>
        <fullName evidence="3">Transglutaminase-like domain-containing protein</fullName>
    </recommendedName>
</protein>
<dbReference type="Proteomes" id="UP000050430">
    <property type="component" value="Unassembled WGS sequence"/>
</dbReference>
<dbReference type="PATRIC" id="fig|229920.5.peg.1353"/>
<feature type="transmembrane region" description="Helical" evidence="2">
    <location>
        <begin position="117"/>
        <end position="136"/>
    </location>
</feature>
<dbReference type="RefSeq" id="WP_062421097.1">
    <property type="nucleotide sequence ID" value="NZ_BBYA01000008.1"/>
</dbReference>
<dbReference type="STRING" id="229920.ADM99_06920"/>
<name>A0A0P6X0S7_9CHLR</name>
<feature type="region of interest" description="Disordered" evidence="1">
    <location>
        <begin position="584"/>
        <end position="606"/>
    </location>
</feature>
<keyword evidence="2" id="KW-0812">Transmembrane</keyword>
<sequence>MHTNSTRLWDYLSIVLILICLWIPAALLQSTGWAADLDQVELLALLGGVAGLILGRSSLKNYESHSIFLLLSIILPFGLFTFRMTPDVEFILRFGILAQRVSLAFGQVIAHRVVQDSIIFVIFCCYFFWLVGYLSGYGLSRKWNPWQGLLMAAGIFGVIDFYSGSPNGAKWSGAALIFCLLLLAARLFWVYQKKAWDEKGFMVERDAGETVFRLAGVVAIVLVLFSWNLQTIILTLTPGTPEHERVSEFWKSVQTNLQNNFAALQSTTSLTGAYPGGMKLGNQAPLSQAPAFQVKILSASSQVPRFYWRVRIYEDYHRGQWQAPEIQNTDSLPLDLKTVSQISAYSRVTAQYIWQEGDGSIIPFYGRLSTLDIPFHLKTSTGTGQVAGDGILFPQTPLGKDRLFILTSAIFNGSGDDLTAVPYSTPSQINEKNLEVPDTIPDRVKNLARQIAVGDTVLQRVQAVTNYLRSGYEYKSQISPVPFGKEPIDWFLFDSKQGFCNYFATAEVLLLRSAGIPARLAVGYSQGEPMGDWFQVRLSNGHAWPEVYFPEYGWVPFEPTPNQPEIAYPIKQQNNRRDVLNELSPEERRSTLGEISPEDQPLDETEDDPRLIRSRWIFAVTLIILAILIVFTIWWISRKQNWKKPPRLSSMILMWLKKHHKPIPVWLAEWDWYSGLPDLAVQYFWLEKIALFSRTIPDLPTTPGELLTELAVRMPDCSPQVKQFHDGLYQQLYSREHSHSIPECKTAGYVLQNRLLKEWRSKIFTRKPRRSRRINR</sequence>
<keyword evidence="5" id="KW-1185">Reference proteome</keyword>
<feature type="transmembrane region" description="Helical" evidence="2">
    <location>
        <begin position="211"/>
        <end position="229"/>
    </location>
</feature>
<keyword evidence="2" id="KW-0472">Membrane</keyword>
<dbReference type="AlphaFoldDB" id="A0A0P6X0S7"/>
<feature type="transmembrane region" description="Helical" evidence="2">
    <location>
        <begin position="40"/>
        <end position="59"/>
    </location>
</feature>
<dbReference type="Gene3D" id="3.10.620.30">
    <property type="match status" value="1"/>
</dbReference>
<evidence type="ECO:0000256" key="1">
    <source>
        <dbReference type="SAM" id="MobiDB-lite"/>
    </source>
</evidence>
<comment type="caution">
    <text evidence="4">The sequence shown here is derived from an EMBL/GenBank/DDBJ whole genome shotgun (WGS) entry which is preliminary data.</text>
</comment>
<dbReference type="PANTHER" id="PTHR42736:SF1">
    <property type="entry name" value="PROTEIN-GLUTAMINE GAMMA-GLUTAMYLTRANSFERASE"/>
    <property type="match status" value="1"/>
</dbReference>
<evidence type="ECO:0000313" key="4">
    <source>
        <dbReference type="EMBL" id="KPL72793.1"/>
    </source>
</evidence>
<feature type="transmembrane region" description="Helical" evidence="2">
    <location>
        <begin position="12"/>
        <end position="28"/>
    </location>
</feature>
<accession>A0A0P6X0S7</accession>
<dbReference type="InterPro" id="IPR052901">
    <property type="entry name" value="Bact_TGase-like"/>
</dbReference>
<evidence type="ECO:0000256" key="2">
    <source>
        <dbReference type="SAM" id="Phobius"/>
    </source>
</evidence>
<feature type="transmembrane region" description="Helical" evidence="2">
    <location>
        <begin position="148"/>
        <end position="165"/>
    </location>
</feature>
<feature type="compositionally biased region" description="Acidic residues" evidence="1">
    <location>
        <begin position="596"/>
        <end position="606"/>
    </location>
</feature>
<evidence type="ECO:0000259" key="3">
    <source>
        <dbReference type="SMART" id="SM00460"/>
    </source>
</evidence>
<organism evidence="4 5">
    <name type="scientific">Leptolinea tardivitalis</name>
    <dbReference type="NCBI Taxonomy" id="229920"/>
    <lineage>
        <taxon>Bacteria</taxon>
        <taxon>Bacillati</taxon>
        <taxon>Chloroflexota</taxon>
        <taxon>Anaerolineae</taxon>
        <taxon>Anaerolineales</taxon>
        <taxon>Anaerolineaceae</taxon>
        <taxon>Leptolinea</taxon>
    </lineage>
</organism>
<dbReference type="Pfam" id="PF01841">
    <property type="entry name" value="Transglut_core"/>
    <property type="match status" value="1"/>
</dbReference>
<feature type="domain" description="Transglutaminase-like" evidence="3">
    <location>
        <begin position="492"/>
        <end position="561"/>
    </location>
</feature>
<dbReference type="SMART" id="SM00460">
    <property type="entry name" value="TGc"/>
    <property type="match status" value="1"/>
</dbReference>
<dbReference type="InterPro" id="IPR038765">
    <property type="entry name" value="Papain-like_cys_pep_sf"/>
</dbReference>
<dbReference type="SUPFAM" id="SSF54001">
    <property type="entry name" value="Cysteine proteinases"/>
    <property type="match status" value="1"/>
</dbReference>
<dbReference type="EMBL" id="LGCK01000007">
    <property type="protein sequence ID" value="KPL72793.1"/>
    <property type="molecule type" value="Genomic_DNA"/>
</dbReference>
<keyword evidence="2" id="KW-1133">Transmembrane helix</keyword>
<feature type="transmembrane region" description="Helical" evidence="2">
    <location>
        <begin position="171"/>
        <end position="191"/>
    </location>
</feature>
<reference evidence="4 5" key="1">
    <citation type="submission" date="2015-07" db="EMBL/GenBank/DDBJ databases">
        <title>Genome sequence of Leptolinea tardivitalis DSM 16556.</title>
        <authorList>
            <person name="Hemp J."/>
            <person name="Ward L.M."/>
            <person name="Pace L.A."/>
            <person name="Fischer W.W."/>
        </authorList>
    </citation>
    <scope>NUCLEOTIDE SEQUENCE [LARGE SCALE GENOMIC DNA]</scope>
    <source>
        <strain evidence="4 5">YMTK-2</strain>
    </source>
</reference>
<evidence type="ECO:0000313" key="5">
    <source>
        <dbReference type="Proteomes" id="UP000050430"/>
    </source>
</evidence>